<protein>
    <submittedName>
        <fullName evidence="2">Zinc finger protein 17</fullName>
    </submittedName>
</protein>
<dbReference type="UCSC" id="uc061djx.1">
    <property type="organism name" value="human"/>
</dbReference>
<reference evidence="2 3" key="1">
    <citation type="journal article" date="2001" name="Nature">
        <title>Initial sequencing and analysis of the human genome.</title>
        <authorList>
            <consortium name="International Human Genome Sequencing Consortium"/>
            <person name="Lander E.S."/>
            <person name="Linton L.M."/>
            <person name="Birren B."/>
            <person name="Nusbaum C."/>
            <person name="Zody M.C."/>
            <person name="Baldwin J."/>
            <person name="Devon K."/>
            <person name="Dewar K."/>
            <person name="Doyle M."/>
            <person name="FitzHugh W."/>
            <person name="Funke R."/>
            <person name="Gage D."/>
            <person name="Harris K."/>
            <person name="Heaford A."/>
            <person name="Howland J."/>
            <person name="Kann L."/>
            <person name="Lehoczky J."/>
            <person name="LeVine R."/>
            <person name="McEwan P."/>
            <person name="McKernan K."/>
            <person name="Meldrim J."/>
            <person name="Mesirov J.P."/>
            <person name="Miranda C."/>
            <person name="Morris W."/>
            <person name="Naylor J."/>
            <person name="Raymond C."/>
            <person name="Rosetti M."/>
            <person name="Santos R."/>
            <person name="Sheridan A."/>
            <person name="Sougnez C."/>
            <person name="Stange-Thomann N."/>
            <person name="Stojanovic N."/>
            <person name="Subramanian A."/>
            <person name="Wyman D."/>
            <person name="Rogers J."/>
            <person name="Sulston J."/>
            <person name="Ainscough R."/>
            <person name="Beck S."/>
            <person name="Bentley D."/>
            <person name="Burton J."/>
            <person name="Clee C."/>
            <person name="Carter N."/>
            <person name="Coulson A."/>
            <person name="Deadman R."/>
            <person name="Deloukas P."/>
            <person name="Dunham A."/>
            <person name="Dunham I."/>
            <person name="Durbin R."/>
            <person name="French L."/>
            <person name="Grafham D."/>
            <person name="Gregory S."/>
            <person name="Hubbard T."/>
            <person name="Humphray S."/>
            <person name="Hunt A."/>
            <person name="Jones M."/>
            <person name="Lloyd C."/>
            <person name="McMurray A."/>
            <person name="Matthews L."/>
            <person name="Mercer S."/>
            <person name="Milne S."/>
            <person name="Mullikin J.C."/>
            <person name="Mungall A."/>
            <person name="Plumb R."/>
            <person name="Ross M."/>
            <person name="Shownkeen R."/>
            <person name="Sims S."/>
            <person name="Waterston R.H."/>
            <person name="Wilson R.K."/>
            <person name="Hillier L.W."/>
            <person name="McPherson J.D."/>
            <person name="Marra M.A."/>
            <person name="Mardis E.R."/>
            <person name="Fulton L.A."/>
            <person name="Chinwalla A.T."/>
            <person name="Pepin K.H."/>
            <person name="Gish W.R."/>
            <person name="Chissoe S.L."/>
            <person name="Wendl M.C."/>
            <person name="Delehaunty K.D."/>
            <person name="Miner T.L."/>
            <person name="Delehaunty A."/>
            <person name="Kramer J.B."/>
            <person name="Cook L.L."/>
            <person name="Fulton R.S."/>
            <person name="Johnson D.L."/>
            <person name="Minx P.J."/>
            <person name="Clifton S.W."/>
            <person name="Hawkins T."/>
            <person name="Branscomb E."/>
            <person name="Predki P."/>
            <person name="Richardson P."/>
            <person name="Wenning S."/>
            <person name="Slezak T."/>
            <person name="Doggett N."/>
            <person name="Cheng J.F."/>
            <person name="Olsen A."/>
            <person name="Lucas S."/>
            <person name="Elkin C."/>
            <person name="Uberbacher E."/>
            <person name="Frazier M."/>
            <person name="Gibbs R.A."/>
            <person name="Muzny D.M."/>
            <person name="Scherer S.E."/>
            <person name="Bouck J.B."/>
            <person name="Sodergren E.J."/>
            <person name="Worley K.C."/>
            <person name="Rives C.M."/>
            <person name="Gorrell J.H."/>
            <person name="Metzker M.L."/>
            <person name="Naylor S.L."/>
            <person name="Kucherlapati R.S."/>
            <person name="Nelson D.L."/>
            <person name="Weinstock G.M."/>
            <person name="Sakaki Y."/>
            <person name="Fujiyama A."/>
            <person name="Hattori M."/>
            <person name="Yada T."/>
            <person name="Toyoda A."/>
            <person name="Itoh T."/>
            <person name="Kawagoe C."/>
            <person name="Watanabe H."/>
            <person name="Totoki Y."/>
            <person name="Taylor T."/>
            <person name="Weissenbach J."/>
            <person name="Heilig R."/>
            <person name="Saurin W."/>
            <person name="Artiguenave F."/>
            <person name="Brottier P."/>
            <person name="Bruls T."/>
            <person name="Pelletier E."/>
            <person name="Robert C."/>
            <person name="Wincker P."/>
            <person name="Smith D.R."/>
            <person name="Doucette-Stamm L."/>
            <person name="Rubenfield M."/>
            <person name="Weinstock K."/>
            <person name="Lee H.M."/>
            <person name="Dubois J."/>
            <person name="Rosenthal A."/>
            <person name="Platzer M."/>
            <person name="Nyakatura G."/>
            <person name="Taudien S."/>
            <person name="Rump A."/>
            <person name="Yang H."/>
            <person name="Yu J."/>
            <person name="Wang J."/>
            <person name="Huang G."/>
            <person name="Gu J."/>
            <person name="Hood L."/>
            <person name="Rowen L."/>
            <person name="Madan A."/>
            <person name="Qin S."/>
            <person name="Davis R.W."/>
            <person name="Federspiel N.A."/>
            <person name="Abola A.P."/>
            <person name="Proctor M.J."/>
            <person name="Myers R.M."/>
            <person name="Schmutz J."/>
            <person name="Dickson M."/>
            <person name="Grimwood J."/>
            <person name="Cox D.R."/>
            <person name="Olson M.V."/>
            <person name="Kaul R."/>
            <person name="Raymond C."/>
            <person name="Shimizu N."/>
            <person name="Kawasaki K."/>
            <person name="Minoshima S."/>
            <person name="Evans G.A."/>
            <person name="Athanasiou M."/>
            <person name="Schultz R."/>
            <person name="Roe B.A."/>
            <person name="Chen F."/>
            <person name="Pan H."/>
            <person name="Ramser J."/>
            <person name="Lehrach H."/>
            <person name="Reinhardt R."/>
            <person name="McCombie W.R."/>
            <person name="de la Bastide M."/>
            <person name="Dedhia N."/>
            <person name="Blocker H."/>
            <person name="Hornischer K."/>
            <person name="Nordsiek G."/>
            <person name="Agarwala R."/>
            <person name="Aravind L."/>
            <person name="Bailey J.A."/>
            <person name="Bateman A."/>
            <person name="Batzoglou S."/>
            <person name="Birney E."/>
            <person name="Bork P."/>
            <person name="Brown D.G."/>
            <person name="Burge C.B."/>
            <person name="Cerutti L."/>
            <person name="Chen H.C."/>
            <person name="Church D."/>
            <person name="Clamp M."/>
            <person name="Copley R.R."/>
            <person name="Doerks T."/>
            <person name="Eddy S.R."/>
            <person name="Eichler E.E."/>
            <person name="Furey T.S."/>
            <person name="Galagan J."/>
            <person name="Gilbert J.G."/>
            <person name="Harmon C."/>
            <person name="Hayashizaki Y."/>
            <person name="Haussler D."/>
            <person name="Hermjakob H."/>
            <person name="Hokamp K."/>
            <person name="Jang W."/>
            <person name="Johnson L.S."/>
            <person name="Jones T.A."/>
            <person name="Kasif S."/>
            <person name="Kaspryzk A."/>
            <person name="Kennedy S."/>
            <person name="Kent W.J."/>
            <person name="Kitts P."/>
            <person name="Koonin E.V."/>
            <person name="Korf I."/>
            <person name="Kulp D."/>
            <person name="Lancet D."/>
            <person name="Lowe T.M."/>
            <person name="McLysaght A."/>
            <person name="Mikkelsen T."/>
            <person name="Moran J.V."/>
            <person name="Mulder N."/>
            <person name="Pollara V.J."/>
            <person name="Ponting C.P."/>
            <person name="Schuler G."/>
            <person name="Schultz J."/>
            <person name="Slater G."/>
            <person name="Smit A.F."/>
            <person name="Stupka E."/>
            <person name="Szustakowski J."/>
            <person name="Thierry-Mieg D."/>
            <person name="Thierry-Mieg J."/>
            <person name="Wagner L."/>
            <person name="Wallis J."/>
            <person name="Wheeler R."/>
            <person name="Williams A."/>
            <person name="Wolf Y.I."/>
            <person name="Wolfe K.H."/>
            <person name="Yang S.P."/>
            <person name="Yeh R.F."/>
            <person name="Collins F."/>
            <person name="Guyer M.S."/>
            <person name="Peterson J."/>
            <person name="Felsenfeld A."/>
            <person name="Wetterstrand K.A."/>
            <person name="Patrinos A."/>
            <person name="Morgan M.J."/>
            <person name="de Jong P."/>
            <person name="Catanese J.J."/>
            <person name="Osoegawa K."/>
            <person name="Shizuya H."/>
            <person name="Choi S."/>
            <person name="Chen Y.J."/>
        </authorList>
    </citation>
    <scope>NUCLEOTIDE SEQUENCE [LARGE SCALE GENOMIC DNA]</scope>
</reference>
<reference evidence="2 3" key="2">
    <citation type="journal article" date="2004" name="Nature">
        <title>The DNA sequence and biology of human chromosome 19.</title>
        <authorList>
            <person name="Grimwood J."/>
            <person name="Gordon L.A."/>
            <person name="Olsen A."/>
            <person name="Terry A."/>
            <person name="Schmutz J."/>
            <person name="Lamerdin J."/>
            <person name="Hellsten U."/>
            <person name="Goodstein D."/>
            <person name="Couronne O."/>
            <person name="Tran-Gyamfi M."/>
            <person name="Aerts A."/>
            <person name="Altherr M."/>
            <person name="Ashworth L."/>
            <person name="Bajorek E."/>
            <person name="Black S."/>
            <person name="Branscomb E."/>
            <person name="Caenepeel S."/>
            <person name="Carrano A."/>
            <person name="Caoile C."/>
            <person name="Chan Y.M."/>
            <person name="Christensen M."/>
            <person name="Cleland C.A."/>
            <person name="Copeland A."/>
            <person name="Dalin E."/>
            <person name="Dehal P."/>
            <person name="Denys M."/>
            <person name="Detter J.C."/>
            <person name="Escobar J."/>
            <person name="Flowers D."/>
            <person name="Fotopulos D."/>
            <person name="Garcia C."/>
            <person name="Georgescu A.M."/>
            <person name="Glavina T."/>
            <person name="Gomez M."/>
            <person name="Gonzales E."/>
            <person name="Groza M."/>
            <person name="Hammon N."/>
            <person name="Hawkins T."/>
            <person name="Haydu L."/>
            <person name="Ho I."/>
            <person name="Huang W."/>
            <person name="Israni S."/>
            <person name="Jett J."/>
            <person name="Kadner K."/>
            <person name="Kimball H."/>
            <person name="Kobayashi A."/>
            <person name="Larionov V."/>
            <person name="Leem S.H."/>
            <person name="Lopez F."/>
            <person name="Lou Y."/>
            <person name="Lowry S."/>
            <person name="Malfatti S."/>
            <person name="Martinez D."/>
            <person name="McCready P."/>
            <person name="Medina C."/>
            <person name="Morgan J."/>
            <person name="Nelson K."/>
            <person name="Nolan M."/>
            <person name="Ovcharenko I."/>
            <person name="Pitluck S."/>
            <person name="Pollard M."/>
            <person name="Popkie A.P."/>
            <person name="Predki P."/>
            <person name="Quan G."/>
            <person name="Ramirez L."/>
            <person name="Rash S."/>
            <person name="Retterer J."/>
            <person name="Rodriguez A."/>
            <person name="Rogers S."/>
            <person name="Salamov A."/>
            <person name="Salazar A."/>
            <person name="She X."/>
            <person name="Smith D."/>
            <person name="Slezak T."/>
            <person name="Solovyev V."/>
            <person name="Thayer N."/>
            <person name="Tice H."/>
            <person name="Tsai M."/>
            <person name="Ustaszewska A."/>
            <person name="Vo N."/>
            <person name="Wagner M."/>
            <person name="Wheeler J."/>
            <person name="Wu K."/>
            <person name="Xie G."/>
            <person name="Yang J."/>
            <person name="Dubchak I."/>
            <person name="Furey T.S."/>
            <person name="DeJong P."/>
            <person name="Dickson M."/>
            <person name="Gordon D."/>
            <person name="Eichler E.E."/>
            <person name="Pennacchio L.A."/>
            <person name="Richardson P."/>
            <person name="Stubbs L."/>
            <person name="Rokhsar D.S."/>
            <person name="Myers R.M."/>
            <person name="Rubin E.M."/>
            <person name="Lucas S.M."/>
        </authorList>
    </citation>
    <scope>NUCLEOTIDE SEQUENCE [LARGE SCALE GENOMIC DNA]</scope>
</reference>
<accession>M0QZR3</accession>
<dbReference type="GeneTree" id="ENSGT00940000164515"/>
<dbReference type="OrthoDB" id="654211at2759"/>
<dbReference type="Ensembl" id="ENST00000595162.5">
    <property type="protein sequence ID" value="ENSP00000470712.1"/>
    <property type="gene ID" value="ENSG00000186272.14"/>
</dbReference>
<feature type="region of interest" description="Disordered" evidence="1">
    <location>
        <begin position="1"/>
        <end position="31"/>
    </location>
</feature>
<sequence length="51" mass="5113">MNLTEVGAASQGAPPDPSSECRSPEEGPCRSGPCVPKRGAFLCGVPVSAVL</sequence>
<proteinExistence type="predicted"/>
<reference evidence="2 3" key="3">
    <citation type="journal article" date="2004" name="Nature">
        <title>Finishing the euchromatic sequence of the human genome.</title>
        <authorList>
            <consortium name="International Human Genome Sequencing Consortium"/>
        </authorList>
    </citation>
    <scope>NUCLEOTIDE SEQUENCE [LARGE SCALE GENOMIC DNA]</scope>
</reference>
<dbReference type="AlphaFoldDB" id="M0QZR3"/>
<dbReference type="Proteomes" id="UP000005640">
    <property type="component" value="Chromosome 19"/>
</dbReference>
<dbReference type="EMBL" id="AC003002">
    <property type="status" value="NOT_ANNOTATED_CDS"/>
    <property type="molecule type" value="Genomic_DNA"/>
</dbReference>
<dbReference type="VEuPathDB" id="HostDB:ENSG00000186272"/>
<keyword evidence="3" id="KW-1185">Reference proteome</keyword>
<evidence type="ECO:0000313" key="2">
    <source>
        <dbReference type="Ensembl" id="ENSP00000470712.1"/>
    </source>
</evidence>
<name>M0QZR3_HUMAN</name>
<dbReference type="Bgee" id="ENSG00000186272">
    <property type="expression patterns" value="Expressed in primordial germ cell in gonad and 108 other cell types or tissues"/>
</dbReference>
<reference evidence="2" key="5">
    <citation type="submission" date="2025-09" db="UniProtKB">
        <authorList>
            <consortium name="Ensembl"/>
        </authorList>
    </citation>
    <scope>IDENTIFICATION</scope>
</reference>
<dbReference type="HGNC" id="HGNC:12958">
    <property type="gene designation" value="ZNF17"/>
</dbReference>
<dbReference type="SMR" id="M0QZR3"/>
<evidence type="ECO:0000313" key="3">
    <source>
        <dbReference type="Proteomes" id="UP000005640"/>
    </source>
</evidence>
<organism evidence="2 3">
    <name type="scientific">Homo sapiens</name>
    <name type="common">Human</name>
    <dbReference type="NCBI Taxonomy" id="9606"/>
    <lineage>
        <taxon>Eukaryota</taxon>
        <taxon>Metazoa</taxon>
        <taxon>Chordata</taxon>
        <taxon>Craniata</taxon>
        <taxon>Vertebrata</taxon>
        <taxon>Euteleostomi</taxon>
        <taxon>Mammalia</taxon>
        <taxon>Eutheria</taxon>
        <taxon>Euarchontoglires</taxon>
        <taxon>Primates</taxon>
        <taxon>Haplorrhini</taxon>
        <taxon>Catarrhini</taxon>
        <taxon>Hominidae</taxon>
        <taxon>Homo</taxon>
    </lineage>
</organism>
<reference evidence="2" key="4">
    <citation type="submission" date="2025-08" db="UniProtKB">
        <authorList>
            <consortium name="Ensembl"/>
        </authorList>
    </citation>
    <scope>IDENTIFICATION</scope>
</reference>
<dbReference type="ExpressionAtlas" id="M0QZR3">
    <property type="expression patterns" value="baseline and differential"/>
</dbReference>
<dbReference type="HOGENOM" id="CLU_3105692_0_0_1"/>
<gene>
    <name evidence="2" type="primary">ZNF17</name>
</gene>
<evidence type="ECO:0000256" key="1">
    <source>
        <dbReference type="SAM" id="MobiDB-lite"/>
    </source>
</evidence>
<dbReference type="Ensembl" id="ENST00000595162.5">
    <property type="protein sequence ID" value="ENSP00000470712.1"/>
    <property type="gene ID" value="ENSG00000186272.13"/>
</dbReference>